<evidence type="ECO:0000256" key="3">
    <source>
        <dbReference type="SAM" id="Phobius"/>
    </source>
</evidence>
<feature type="transmembrane region" description="Helical" evidence="3">
    <location>
        <begin position="163"/>
        <end position="179"/>
    </location>
</feature>
<keyword evidence="1" id="KW-0597">Phosphoprotein</keyword>
<comment type="subcellular location">
    <subcellularLocation>
        <location evidence="2">Cytoplasm</location>
    </subcellularLocation>
</comment>
<dbReference type="InterPro" id="IPR019844">
    <property type="entry name" value="CSD_CS"/>
</dbReference>
<dbReference type="RefSeq" id="WP_272751857.1">
    <property type="nucleotide sequence ID" value="NZ_JAQQLF010000011.1"/>
</dbReference>
<dbReference type="SUPFAM" id="SSF50249">
    <property type="entry name" value="Nucleic acid-binding proteins"/>
    <property type="match status" value="2"/>
</dbReference>
<comment type="caution">
    <text evidence="5">The sequence shown here is derived from an EMBL/GenBank/DDBJ whole genome shotgun (WGS) entry which is preliminary data.</text>
</comment>
<gene>
    <name evidence="5" type="ORF">PQU95_09990</name>
</gene>
<dbReference type="InterPro" id="IPR052069">
    <property type="entry name" value="Ca-reg_mRNA-binding_domain"/>
</dbReference>
<dbReference type="Pfam" id="PF06961">
    <property type="entry name" value="DUF1294"/>
    <property type="match status" value="1"/>
</dbReference>
<dbReference type="Gene3D" id="2.40.50.140">
    <property type="entry name" value="Nucleic acid-binding proteins"/>
    <property type="match status" value="2"/>
</dbReference>
<dbReference type="InterPro" id="IPR010718">
    <property type="entry name" value="DUF1294"/>
</dbReference>
<keyword evidence="3" id="KW-1133">Transmembrane helix</keyword>
<reference evidence="5 6" key="1">
    <citation type="submission" date="2023-01" db="EMBL/GenBank/DDBJ databases">
        <title>Novel species of the genus Vogesella isolated from rivers.</title>
        <authorList>
            <person name="Lu H."/>
        </authorList>
    </citation>
    <scope>NUCLEOTIDE SEQUENCE [LARGE SCALE GENOMIC DNA]</scope>
    <source>
        <strain evidence="5 6">DC21W</strain>
    </source>
</reference>
<proteinExistence type="predicted"/>
<evidence type="ECO:0000256" key="2">
    <source>
        <dbReference type="RuleBase" id="RU000408"/>
    </source>
</evidence>
<dbReference type="InterPro" id="IPR002059">
    <property type="entry name" value="CSP_DNA-bd"/>
</dbReference>
<sequence>MSTTSTISEGALASWDAARGFGFIRQADGSRLFAHASVFAGGALPQPGDTVQYRRGSGRDGRPQASWAQVKTAPLDSARCKGVLQHWDDARGFGFIDAEDGQSLFVHVSAFPVSPRRPLPGDEVYYKAGHNEQGKPVAVWASYATLPGLHVLASLKPGRRPRPWPALVMVLMLAALWLVGRVASWVPAAYGLLSILLFLAYGRDKYAAQRQKWRTPESTLHMLAVLGGWPGAALAQYVFNHKSTKPAFRRYYWLSVALNVAGLAWLAGHGLLTAANFG</sequence>
<feature type="transmembrane region" description="Helical" evidence="3">
    <location>
        <begin position="185"/>
        <end position="202"/>
    </location>
</feature>
<dbReference type="PANTHER" id="PTHR12962:SF1">
    <property type="entry name" value="COLD SHOCK DOMAIN-CONTAINING PROTEIN CG9705"/>
    <property type="match status" value="1"/>
</dbReference>
<keyword evidence="3" id="KW-0472">Membrane</keyword>
<dbReference type="Pfam" id="PF00313">
    <property type="entry name" value="CSD"/>
    <property type="match status" value="2"/>
</dbReference>
<dbReference type="InterPro" id="IPR011129">
    <property type="entry name" value="CSD"/>
</dbReference>
<accession>A0ABT5IYK8</accession>
<protein>
    <submittedName>
        <fullName evidence="5">DUF1294 domain-containing protein</fullName>
    </submittedName>
</protein>
<name>A0ABT5IYK8_9NEIS</name>
<dbReference type="EMBL" id="JAQQLF010000011">
    <property type="protein sequence ID" value="MDC7717542.1"/>
    <property type="molecule type" value="Genomic_DNA"/>
</dbReference>
<evidence type="ECO:0000259" key="4">
    <source>
        <dbReference type="SMART" id="SM00357"/>
    </source>
</evidence>
<evidence type="ECO:0000313" key="6">
    <source>
        <dbReference type="Proteomes" id="UP001219956"/>
    </source>
</evidence>
<dbReference type="Proteomes" id="UP001219956">
    <property type="component" value="Unassembled WGS sequence"/>
</dbReference>
<keyword evidence="3" id="KW-0812">Transmembrane</keyword>
<dbReference type="SMART" id="SM00357">
    <property type="entry name" value="CSP"/>
    <property type="match status" value="2"/>
</dbReference>
<evidence type="ECO:0000256" key="1">
    <source>
        <dbReference type="ARBA" id="ARBA00022553"/>
    </source>
</evidence>
<dbReference type="PANTHER" id="PTHR12962">
    <property type="entry name" value="CALCIUM-REGULATED HEAT STABLE PROTEIN CRHSP-24-RELATED"/>
    <property type="match status" value="1"/>
</dbReference>
<evidence type="ECO:0000313" key="5">
    <source>
        <dbReference type="EMBL" id="MDC7717542.1"/>
    </source>
</evidence>
<dbReference type="InterPro" id="IPR012340">
    <property type="entry name" value="NA-bd_OB-fold"/>
</dbReference>
<dbReference type="PROSITE" id="PS00352">
    <property type="entry name" value="CSD_1"/>
    <property type="match status" value="1"/>
</dbReference>
<feature type="domain" description="Cold-shock" evidence="4">
    <location>
        <begin position="9"/>
        <end position="71"/>
    </location>
</feature>
<keyword evidence="6" id="KW-1185">Reference proteome</keyword>
<organism evidence="5 6">
    <name type="scientific">Vogesella aquatica</name>
    <dbReference type="NCBI Taxonomy" id="2984206"/>
    <lineage>
        <taxon>Bacteria</taxon>
        <taxon>Pseudomonadati</taxon>
        <taxon>Pseudomonadota</taxon>
        <taxon>Betaproteobacteria</taxon>
        <taxon>Neisseriales</taxon>
        <taxon>Chromobacteriaceae</taxon>
        <taxon>Vogesella</taxon>
    </lineage>
</organism>
<feature type="transmembrane region" description="Helical" evidence="3">
    <location>
        <begin position="251"/>
        <end position="272"/>
    </location>
</feature>
<feature type="domain" description="Cold-shock" evidence="4">
    <location>
        <begin position="81"/>
        <end position="142"/>
    </location>
</feature>